<proteinExistence type="predicted"/>
<comment type="caution">
    <text evidence="13">The sequence shown here is derived from an EMBL/GenBank/DDBJ whole genome shotgun (WGS) entry which is preliminary data.</text>
</comment>
<dbReference type="Gene3D" id="2.40.160.10">
    <property type="entry name" value="Porin"/>
    <property type="match status" value="1"/>
</dbReference>
<dbReference type="InterPro" id="IPR001702">
    <property type="entry name" value="Porin_Gram-ve"/>
</dbReference>
<sequence length="357" mass="37163">MRKPIALAIAGLAGLAGLALPPAHAQSSVTLYGIVDTGVTRIDDAGAGGGNTLLRSGNLLTSRFGFRGTEDLGGGLKALFNLEAGLNVDTGATSTPYFNRQSWVGLSSESFGNVWMGRMLPIISDIFISSQQAPYLGNTAAAIDGAAIGAGSSVARFNNMTQTRIDNAIKYQGPSLAGFKVHAMTALGEVAGSSSAGRILSLGGSYNSESIEAGLAYHEKQCTDAGGCAAGKDKDKIFGVGGSYKFNGNRIGVVYTSQKNALNVAGNDADVFDLLVRVPLGQVVLGAGYQYLNDKTSLNQDTSQVNLAATYVLSKRTQLYALYSHQSVKNGGKAGMYSVTSSKDKQNQFSAGIVHMF</sequence>
<keyword evidence="10" id="KW-0998">Cell outer membrane</keyword>
<dbReference type="GO" id="GO:0034220">
    <property type="term" value="P:monoatomic ion transmembrane transport"/>
    <property type="evidence" value="ECO:0007669"/>
    <property type="project" value="InterPro"/>
</dbReference>
<feature type="domain" description="Porin" evidence="12">
    <location>
        <begin position="21"/>
        <end position="330"/>
    </location>
</feature>
<protein>
    <submittedName>
        <fullName evidence="13">Porin</fullName>
    </submittedName>
</protein>
<dbReference type="AlphaFoldDB" id="A0A420KBY8"/>
<dbReference type="InterPro" id="IPR023614">
    <property type="entry name" value="Porin_dom_sf"/>
</dbReference>
<evidence type="ECO:0000259" key="12">
    <source>
        <dbReference type="Pfam" id="PF13609"/>
    </source>
</evidence>
<dbReference type="Pfam" id="PF13609">
    <property type="entry name" value="Porin_4"/>
    <property type="match status" value="1"/>
</dbReference>
<evidence type="ECO:0000313" key="13">
    <source>
        <dbReference type="EMBL" id="RKJ96715.1"/>
    </source>
</evidence>
<dbReference type="GO" id="GO:0015288">
    <property type="term" value="F:porin activity"/>
    <property type="evidence" value="ECO:0007669"/>
    <property type="project" value="UniProtKB-KW"/>
</dbReference>
<comment type="subunit">
    <text evidence="2">Homotrimer.</text>
</comment>
<evidence type="ECO:0000256" key="11">
    <source>
        <dbReference type="SAM" id="SignalP"/>
    </source>
</evidence>
<dbReference type="Proteomes" id="UP000216225">
    <property type="component" value="Unassembled WGS sequence"/>
</dbReference>
<dbReference type="PANTHER" id="PTHR34501:SF9">
    <property type="entry name" value="MAJOR OUTER MEMBRANE PROTEIN P.IA"/>
    <property type="match status" value="1"/>
</dbReference>
<evidence type="ECO:0000256" key="4">
    <source>
        <dbReference type="ARBA" id="ARBA00022452"/>
    </source>
</evidence>
<keyword evidence="5" id="KW-0812">Transmembrane</keyword>
<evidence type="ECO:0000313" key="14">
    <source>
        <dbReference type="Proteomes" id="UP000216225"/>
    </source>
</evidence>
<evidence type="ECO:0000256" key="10">
    <source>
        <dbReference type="ARBA" id="ARBA00023237"/>
    </source>
</evidence>
<dbReference type="RefSeq" id="WP_094438269.1">
    <property type="nucleotide sequence ID" value="NZ_NKDB02000002.1"/>
</dbReference>
<keyword evidence="8" id="KW-0626">Porin</keyword>
<dbReference type="CDD" id="cd00342">
    <property type="entry name" value="gram_neg_porins"/>
    <property type="match status" value="1"/>
</dbReference>
<dbReference type="GO" id="GO:0046930">
    <property type="term" value="C:pore complex"/>
    <property type="evidence" value="ECO:0007669"/>
    <property type="project" value="UniProtKB-KW"/>
</dbReference>
<dbReference type="PRINTS" id="PR00182">
    <property type="entry name" value="ECOLNEIPORIN"/>
</dbReference>
<keyword evidence="6 11" id="KW-0732">Signal</keyword>
<feature type="signal peptide" evidence="11">
    <location>
        <begin position="1"/>
        <end position="25"/>
    </location>
</feature>
<reference evidence="13 14" key="1">
    <citation type="submission" date="2018-09" db="EMBL/GenBank/DDBJ databases">
        <title>Genome comparison of Alicycliphilus sp. BQ1, a polyurethanolytic bacterium, with its closest phylogenetic relatives Alicycliphilus denitrificans BC and K601, unable to attack polyurethane.</title>
        <authorList>
            <person name="Loza-Tavera H."/>
            <person name="Lozano L."/>
            <person name="Cevallos M."/>
            <person name="Maya-Lucas O."/>
            <person name="Garcia-Mena J."/>
            <person name="Hernandez J."/>
        </authorList>
    </citation>
    <scope>NUCLEOTIDE SEQUENCE [LARGE SCALE GENOMIC DNA]</scope>
    <source>
        <strain evidence="13 14">BQ1</strain>
    </source>
</reference>
<dbReference type="InterPro" id="IPR033900">
    <property type="entry name" value="Gram_neg_porin_domain"/>
</dbReference>
<keyword evidence="4" id="KW-1134">Transmembrane beta strand</keyword>
<feature type="chain" id="PRO_5019262686" evidence="11">
    <location>
        <begin position="26"/>
        <end position="357"/>
    </location>
</feature>
<dbReference type="PRINTS" id="PR00184">
    <property type="entry name" value="NEISSPPORIN"/>
</dbReference>
<evidence type="ECO:0000256" key="9">
    <source>
        <dbReference type="ARBA" id="ARBA00023136"/>
    </source>
</evidence>
<keyword evidence="9" id="KW-0472">Membrane</keyword>
<evidence type="ECO:0000256" key="6">
    <source>
        <dbReference type="ARBA" id="ARBA00022729"/>
    </source>
</evidence>
<evidence type="ECO:0000256" key="2">
    <source>
        <dbReference type="ARBA" id="ARBA00011233"/>
    </source>
</evidence>
<evidence type="ECO:0000256" key="3">
    <source>
        <dbReference type="ARBA" id="ARBA00022448"/>
    </source>
</evidence>
<evidence type="ECO:0000256" key="7">
    <source>
        <dbReference type="ARBA" id="ARBA00023065"/>
    </source>
</evidence>
<name>A0A420KBY8_9BURK</name>
<keyword evidence="3" id="KW-0813">Transport</keyword>
<dbReference type="GO" id="GO:0009279">
    <property type="term" value="C:cell outer membrane"/>
    <property type="evidence" value="ECO:0007669"/>
    <property type="project" value="UniProtKB-SubCell"/>
</dbReference>
<evidence type="ECO:0000256" key="8">
    <source>
        <dbReference type="ARBA" id="ARBA00023114"/>
    </source>
</evidence>
<evidence type="ECO:0000256" key="1">
    <source>
        <dbReference type="ARBA" id="ARBA00004571"/>
    </source>
</evidence>
<dbReference type="InterPro" id="IPR050298">
    <property type="entry name" value="Gram-neg_bact_OMP"/>
</dbReference>
<dbReference type="SUPFAM" id="SSF56935">
    <property type="entry name" value="Porins"/>
    <property type="match status" value="1"/>
</dbReference>
<gene>
    <name evidence="13" type="ORF">CE154_011905</name>
</gene>
<comment type="subcellular location">
    <subcellularLocation>
        <location evidence="1">Cell outer membrane</location>
        <topology evidence="1">Multi-pass membrane protein</topology>
    </subcellularLocation>
</comment>
<dbReference type="PANTHER" id="PTHR34501">
    <property type="entry name" value="PROTEIN YDDL-RELATED"/>
    <property type="match status" value="1"/>
</dbReference>
<dbReference type="InterPro" id="IPR002299">
    <property type="entry name" value="Porin_Neis"/>
</dbReference>
<evidence type="ECO:0000256" key="5">
    <source>
        <dbReference type="ARBA" id="ARBA00022692"/>
    </source>
</evidence>
<dbReference type="EMBL" id="NKDB02000002">
    <property type="protein sequence ID" value="RKJ96715.1"/>
    <property type="molecule type" value="Genomic_DNA"/>
</dbReference>
<accession>A0A420KBY8</accession>
<keyword evidence="7" id="KW-0406">Ion transport</keyword>
<organism evidence="13 14">
    <name type="scientific">Alicycliphilus denitrificans</name>
    <dbReference type="NCBI Taxonomy" id="179636"/>
    <lineage>
        <taxon>Bacteria</taxon>
        <taxon>Pseudomonadati</taxon>
        <taxon>Pseudomonadota</taxon>
        <taxon>Betaproteobacteria</taxon>
        <taxon>Burkholderiales</taxon>
        <taxon>Comamonadaceae</taxon>
        <taxon>Alicycliphilus</taxon>
    </lineage>
</organism>